<feature type="domain" description="DUF1618" evidence="2">
    <location>
        <begin position="214"/>
        <end position="348"/>
    </location>
</feature>
<reference evidence="3 4" key="1">
    <citation type="journal article" date="2019" name="Sci. Rep.">
        <title>A high-quality genome of Eragrostis curvula grass provides insights into Poaceae evolution and supports new strategies to enhance forage quality.</title>
        <authorList>
            <person name="Carballo J."/>
            <person name="Santos B.A.C.M."/>
            <person name="Zappacosta D."/>
            <person name="Garbus I."/>
            <person name="Selva J.P."/>
            <person name="Gallo C.A."/>
            <person name="Diaz A."/>
            <person name="Albertini E."/>
            <person name="Caccamo M."/>
            <person name="Echenique V."/>
        </authorList>
    </citation>
    <scope>NUCLEOTIDE SEQUENCE [LARGE SCALE GENOMIC DNA]</scope>
    <source>
        <strain evidence="4">cv. Victoria</strain>
        <tissue evidence="3">Leaf</tissue>
    </source>
</reference>
<feature type="region of interest" description="Disordered" evidence="1">
    <location>
        <begin position="100"/>
        <end position="119"/>
    </location>
</feature>
<evidence type="ECO:0000313" key="4">
    <source>
        <dbReference type="Proteomes" id="UP000324897"/>
    </source>
</evidence>
<organism evidence="3 4">
    <name type="scientific">Eragrostis curvula</name>
    <name type="common">weeping love grass</name>
    <dbReference type="NCBI Taxonomy" id="38414"/>
    <lineage>
        <taxon>Eukaryota</taxon>
        <taxon>Viridiplantae</taxon>
        <taxon>Streptophyta</taxon>
        <taxon>Embryophyta</taxon>
        <taxon>Tracheophyta</taxon>
        <taxon>Spermatophyta</taxon>
        <taxon>Magnoliopsida</taxon>
        <taxon>Liliopsida</taxon>
        <taxon>Poales</taxon>
        <taxon>Poaceae</taxon>
        <taxon>PACMAD clade</taxon>
        <taxon>Chloridoideae</taxon>
        <taxon>Eragrostideae</taxon>
        <taxon>Eragrostidinae</taxon>
        <taxon>Eragrostis</taxon>
    </lineage>
</organism>
<dbReference type="InterPro" id="IPR011676">
    <property type="entry name" value="DUF1618"/>
</dbReference>
<protein>
    <recommendedName>
        <fullName evidence="2">DUF1618 domain-containing protein</fullName>
    </recommendedName>
</protein>
<name>A0A5J9W1G4_9POAL</name>
<feature type="non-terminal residue" evidence="3">
    <location>
        <position position="1"/>
    </location>
</feature>
<dbReference type="EMBL" id="RWGY01000007">
    <property type="protein sequence ID" value="TVU41767.1"/>
    <property type="molecule type" value="Genomic_DNA"/>
</dbReference>
<proteinExistence type="predicted"/>
<dbReference type="AlphaFoldDB" id="A0A5J9W1G4"/>
<dbReference type="Proteomes" id="UP000324897">
    <property type="component" value="Chromosome 4"/>
</dbReference>
<dbReference type="Pfam" id="PF07762">
    <property type="entry name" value="DUF1618"/>
    <property type="match status" value="1"/>
</dbReference>
<gene>
    <name evidence="3" type="ORF">EJB05_15315</name>
</gene>
<evidence type="ECO:0000256" key="1">
    <source>
        <dbReference type="SAM" id="MobiDB-lite"/>
    </source>
</evidence>
<keyword evidence="4" id="KW-1185">Reference proteome</keyword>
<evidence type="ECO:0000259" key="2">
    <source>
        <dbReference type="Pfam" id="PF07762"/>
    </source>
</evidence>
<evidence type="ECO:0000313" key="3">
    <source>
        <dbReference type="EMBL" id="TVU41767.1"/>
    </source>
</evidence>
<dbReference type="PANTHER" id="PTHR33074">
    <property type="entry name" value="EXPRESSED PROTEIN-RELATED"/>
    <property type="match status" value="1"/>
</dbReference>
<comment type="caution">
    <text evidence="3">The sequence shown here is derived from an EMBL/GenBank/DDBJ whole genome shotgun (WGS) entry which is preliminary data.</text>
</comment>
<accession>A0A5J9W1G4</accession>
<dbReference type="OrthoDB" id="672705at2759"/>
<sequence>MSAAAAAAFPNWLMLERFVFRRDDEASFPDASAAPIRASGTTSWGAAFTVAFVLAAPPRVSRLYAYLPGFPDPRKQGCVAVVATHRHLFLFRPEMDYRTRPNGSLRRRRRTPTSLQDDNSKPRLLALRSMGVLCGGEQEFAVAELNLFKPSRSEVYADIYLLRSSSTSSPASGGEWTSMRVPILVSDDNPADDMWQLCLWQTDTVIPFNKYLCWVDYYRGILLCDVFADDPAPTVSFLRFPLDAFPDTHNRSKASSWLYRAATAIDDGHTLKFVDVARNGDIGYGALKPGAGFTVTCHTLTVTGNGMVWSKDCTVTSDELWNANPPERLPREVLMFPQVDVDRPHVVHFLVSDYTYVMKKMWVVSVDMSTRTVESIYQYTNGLEDRGTEDADLTQQKSECPMSFLPCEFSKFLQQPFSR</sequence>
<dbReference type="PANTHER" id="PTHR33074:SF128">
    <property type="entry name" value="EXPRESSED PROTEIN"/>
    <property type="match status" value="1"/>
</dbReference>
<dbReference type="Gramene" id="TVU41767">
    <property type="protein sequence ID" value="TVU41767"/>
    <property type="gene ID" value="EJB05_15315"/>
</dbReference>